<accession>A0A6A4WLJ0</accession>
<dbReference type="InterPro" id="IPR036397">
    <property type="entry name" value="RNaseH_sf"/>
</dbReference>
<dbReference type="GO" id="GO:0004523">
    <property type="term" value="F:RNA-DNA hybrid ribonuclease activity"/>
    <property type="evidence" value="ECO:0007669"/>
    <property type="project" value="InterPro"/>
</dbReference>
<keyword evidence="4" id="KW-1185">Reference proteome</keyword>
<proteinExistence type="predicted"/>
<evidence type="ECO:0000313" key="2">
    <source>
        <dbReference type="EMBL" id="KAF0287471.1"/>
    </source>
</evidence>
<reference evidence="3 4" key="1">
    <citation type="submission" date="2019-07" db="EMBL/GenBank/DDBJ databases">
        <title>Draft genome assembly of a fouling barnacle, Amphibalanus amphitrite (Darwin, 1854): The first reference genome for Thecostraca.</title>
        <authorList>
            <person name="Kim W."/>
        </authorList>
    </citation>
    <scope>NUCLEOTIDE SEQUENCE [LARGE SCALE GENOMIC DNA]</scope>
    <source>
        <strain evidence="3">SNU_AA5</strain>
        <tissue evidence="3">Soma without cirri and trophi</tissue>
    </source>
</reference>
<name>A0A6A4WLJ0_AMPAM</name>
<dbReference type="Pfam" id="PF00075">
    <property type="entry name" value="RNase_H"/>
    <property type="match status" value="1"/>
</dbReference>
<dbReference type="EMBL" id="VIIS01000618">
    <property type="protein sequence ID" value="KAF0306993.1"/>
    <property type="molecule type" value="Genomic_DNA"/>
</dbReference>
<organism evidence="3 4">
    <name type="scientific">Amphibalanus amphitrite</name>
    <name type="common">Striped barnacle</name>
    <name type="synonym">Balanus amphitrite</name>
    <dbReference type="NCBI Taxonomy" id="1232801"/>
    <lineage>
        <taxon>Eukaryota</taxon>
        <taxon>Metazoa</taxon>
        <taxon>Ecdysozoa</taxon>
        <taxon>Arthropoda</taxon>
        <taxon>Crustacea</taxon>
        <taxon>Multicrustacea</taxon>
        <taxon>Cirripedia</taxon>
        <taxon>Thoracica</taxon>
        <taxon>Thoracicalcarea</taxon>
        <taxon>Balanomorpha</taxon>
        <taxon>Balanoidea</taxon>
        <taxon>Balanidae</taxon>
        <taxon>Amphibalaninae</taxon>
        <taxon>Amphibalanus</taxon>
    </lineage>
</organism>
<dbReference type="SUPFAM" id="SSF53098">
    <property type="entry name" value="Ribonuclease H-like"/>
    <property type="match status" value="1"/>
</dbReference>
<protein>
    <recommendedName>
        <fullName evidence="1">RNase H type-1 domain-containing protein</fullName>
    </recommendedName>
</protein>
<dbReference type="InterPro" id="IPR002156">
    <property type="entry name" value="RNaseH_domain"/>
</dbReference>
<dbReference type="CDD" id="cd09276">
    <property type="entry name" value="Rnase_HI_RT_non_LTR"/>
    <property type="match status" value="1"/>
</dbReference>
<feature type="domain" description="RNase H type-1" evidence="1">
    <location>
        <begin position="1"/>
        <end position="92"/>
    </location>
</feature>
<dbReference type="InterPro" id="IPR012337">
    <property type="entry name" value="RNaseH-like_sf"/>
</dbReference>
<evidence type="ECO:0000313" key="3">
    <source>
        <dbReference type="EMBL" id="KAF0306993.1"/>
    </source>
</evidence>
<gene>
    <name evidence="2" type="ORF">FJT64_014123</name>
    <name evidence="3" type="ORF">FJT64_021601</name>
</gene>
<sequence>MDLRFLSIVSIPVPKQNGKLDGHTFICTDSQSALAALREGPSAQRTAKGAEIWSRLLEIAAPDRHVTLQWVPSHCGIPGNEAVDVLAGEAAALEQEIASIDVNTIYKAAVRLLSSQGPGARDRPSYPDPTRRAATGWYRELMGTRYLPPISNLDRRSAIDVHQIRTGHWSGSTQFLHSIGRSPSAACAQCRDLLCEAARCPLCGEEADTPRHILLTCPGLMGVRLRIPAVRNILPTPDEVWRSDVVAALVAAFRALQSR</sequence>
<dbReference type="Gene3D" id="3.30.420.10">
    <property type="entry name" value="Ribonuclease H-like superfamily/Ribonuclease H"/>
    <property type="match status" value="1"/>
</dbReference>
<dbReference type="AlphaFoldDB" id="A0A6A4WLJ0"/>
<dbReference type="Proteomes" id="UP000440578">
    <property type="component" value="Unassembled WGS sequence"/>
</dbReference>
<dbReference type="PROSITE" id="PS50879">
    <property type="entry name" value="RNASE_H_1"/>
    <property type="match status" value="1"/>
</dbReference>
<evidence type="ECO:0000259" key="1">
    <source>
        <dbReference type="PROSITE" id="PS50879"/>
    </source>
</evidence>
<dbReference type="GO" id="GO:0003676">
    <property type="term" value="F:nucleic acid binding"/>
    <property type="evidence" value="ECO:0007669"/>
    <property type="project" value="InterPro"/>
</dbReference>
<comment type="caution">
    <text evidence="3">The sequence shown here is derived from an EMBL/GenBank/DDBJ whole genome shotgun (WGS) entry which is preliminary data.</text>
</comment>
<evidence type="ECO:0000313" key="4">
    <source>
        <dbReference type="Proteomes" id="UP000440578"/>
    </source>
</evidence>
<dbReference type="EMBL" id="VIIS01002189">
    <property type="protein sequence ID" value="KAF0287471.1"/>
    <property type="molecule type" value="Genomic_DNA"/>
</dbReference>